<dbReference type="PATRIC" id="fig|523844.20.peg.1121"/>
<evidence type="ECO:0000256" key="3">
    <source>
        <dbReference type="ARBA" id="ARBA00022786"/>
    </source>
</evidence>
<dbReference type="InterPro" id="IPR012334">
    <property type="entry name" value="Pectin_lyas_fold"/>
</dbReference>
<keyword evidence="3" id="KW-0833">Ubl conjugation pathway</keyword>
<dbReference type="HOGENOM" id="CLU_031099_0_0_2"/>
<dbReference type="KEGG" id="mthr:MSTHT_0871"/>
<dbReference type="NCBIfam" id="TIGR03804">
    <property type="entry name" value="para_beta_helix"/>
    <property type="match status" value="3"/>
</dbReference>
<dbReference type="SUPFAM" id="SSF51126">
    <property type="entry name" value="Pectin lyase-like"/>
    <property type="match status" value="1"/>
</dbReference>
<dbReference type="EMBL" id="CP009501">
    <property type="protein sequence ID" value="AKB12629.1"/>
    <property type="molecule type" value="Genomic_DNA"/>
</dbReference>
<reference evidence="6 7" key="1">
    <citation type="submission" date="2014-07" db="EMBL/GenBank/DDBJ databases">
        <title>Methanogenic archaea and the global carbon cycle.</title>
        <authorList>
            <person name="Henriksen J.R."/>
            <person name="Luke J."/>
            <person name="Reinhart S."/>
            <person name="Benedict M.N."/>
            <person name="Youngblut N.D."/>
            <person name="Metcalf M.E."/>
            <person name="Whitaker R.J."/>
            <person name="Metcalf W.W."/>
        </authorList>
    </citation>
    <scope>NUCLEOTIDE SEQUENCE [LARGE SCALE GENOMIC DNA]</scope>
    <source>
        <strain evidence="7">ATCC 43570 / DSM 1825 / OCM 12 / VKM B-1830 / TM-1</strain>
    </source>
</reference>
<gene>
    <name evidence="6" type="ORF">MSTHT_0871</name>
</gene>
<evidence type="ECO:0000313" key="7">
    <source>
        <dbReference type="Proteomes" id="UP000066529"/>
    </source>
</evidence>
<dbReference type="Pfam" id="PF05048">
    <property type="entry name" value="NosD"/>
    <property type="match status" value="2"/>
</dbReference>
<feature type="compositionally biased region" description="Polar residues" evidence="4">
    <location>
        <begin position="125"/>
        <end position="156"/>
    </location>
</feature>
<evidence type="ECO:0000256" key="1">
    <source>
        <dbReference type="ARBA" id="ARBA00004906"/>
    </source>
</evidence>
<dbReference type="InterPro" id="IPR011050">
    <property type="entry name" value="Pectin_lyase_fold/virulence"/>
</dbReference>
<dbReference type="Gene3D" id="2.160.20.10">
    <property type="entry name" value="Single-stranded right-handed beta-helix, Pectin lyase-like"/>
    <property type="match status" value="2"/>
</dbReference>
<dbReference type="InterPro" id="IPR006626">
    <property type="entry name" value="PbH1"/>
</dbReference>
<sequence length="446" mass="48311">MKIMLIGDCRNRQRFSAAFFVILFLFSSYVGSAEVIYVEPGNSIQAAVNNSTSGDIVIVKAGEYQENVLVNVSGIKISSESNSSGAVLIKARDGNSSVFRVKADNVTISGFNITGTGEITAAPEASNSINTSDHGNNSSNLSDTGENPVTDQAPDSESNASVYLWDEISCPPAGICLEQVNNCTIENNTFFENQYGVYLQNSRNCTLLKNTFLRNGIWLDEGCGKNLLLNNTIEGSNLIIGAHCWDNIMFQNRVLNGNGISIACCGGNNLVSWNEIVNCSTGIDIYDVQARTVLRDNLITGCREGIYLTFVFDSRIYNNTISNGSTGILLKEDCHDNELSDNKITANNESGIYLLDHSANNRIYNNCFNNSINVKTENAEGNIWNTTQSVGTNIIGGPNLGGNFWANPNGSGFSQKCTDLDKDGICDSPYEVNGSEFDHLPLCSVS</sequence>
<protein>
    <submittedName>
        <fullName evidence="6">Cell surface protein</fullName>
    </submittedName>
</protein>
<dbReference type="Proteomes" id="UP000066529">
    <property type="component" value="Chromosome"/>
</dbReference>
<dbReference type="AlphaFoldDB" id="A0A0E3H8M8"/>
<dbReference type="InterPro" id="IPR051550">
    <property type="entry name" value="SCF-Subunits/Alg-Epimerases"/>
</dbReference>
<dbReference type="STRING" id="523844.MSTHT_0871"/>
<feature type="region of interest" description="Disordered" evidence="4">
    <location>
        <begin position="124"/>
        <end position="156"/>
    </location>
</feature>
<evidence type="ECO:0000256" key="2">
    <source>
        <dbReference type="ARBA" id="ARBA00022737"/>
    </source>
</evidence>
<dbReference type="SMART" id="SM00710">
    <property type="entry name" value="PbH1"/>
    <property type="match status" value="8"/>
</dbReference>
<proteinExistence type="predicted"/>
<accession>A0A0E3H8M8</accession>
<name>A0A0E3H8M8_METTT</name>
<dbReference type="InterPro" id="IPR007742">
    <property type="entry name" value="NosD_dom"/>
</dbReference>
<evidence type="ECO:0000313" key="6">
    <source>
        <dbReference type="EMBL" id="AKB12629.1"/>
    </source>
</evidence>
<comment type="pathway">
    <text evidence="1">Protein modification; protein ubiquitination.</text>
</comment>
<feature type="domain" description="Periplasmic copper-binding protein NosD beta helix" evidence="5">
    <location>
        <begin position="242"/>
        <end position="410"/>
    </location>
</feature>
<evidence type="ECO:0000259" key="5">
    <source>
        <dbReference type="Pfam" id="PF05048"/>
    </source>
</evidence>
<evidence type="ECO:0000256" key="4">
    <source>
        <dbReference type="SAM" id="MobiDB-lite"/>
    </source>
</evidence>
<dbReference type="PANTHER" id="PTHR22990:SF15">
    <property type="entry name" value="F-BOX ONLY PROTEIN 10"/>
    <property type="match status" value="1"/>
</dbReference>
<organism evidence="6 7">
    <name type="scientific">Methanosarcina thermophila (strain ATCC 43570 / DSM 1825 / OCM 12 / VKM B-1830 / TM-1)</name>
    <dbReference type="NCBI Taxonomy" id="523844"/>
    <lineage>
        <taxon>Archaea</taxon>
        <taxon>Methanobacteriati</taxon>
        <taxon>Methanobacteriota</taxon>
        <taxon>Stenosarchaea group</taxon>
        <taxon>Methanomicrobia</taxon>
        <taxon>Methanosarcinales</taxon>
        <taxon>Methanosarcinaceae</taxon>
        <taxon>Methanosarcina</taxon>
    </lineage>
</organism>
<feature type="domain" description="Periplasmic copper-binding protein NosD beta helix" evidence="5">
    <location>
        <begin position="161"/>
        <end position="236"/>
    </location>
</feature>
<dbReference type="InterPro" id="IPR022441">
    <property type="entry name" value="Para_beta_helix_rpt-2"/>
</dbReference>
<dbReference type="PANTHER" id="PTHR22990">
    <property type="entry name" value="F-BOX ONLY PROTEIN"/>
    <property type="match status" value="1"/>
</dbReference>
<keyword evidence="2" id="KW-0677">Repeat</keyword>